<evidence type="ECO:0000313" key="3">
    <source>
        <dbReference type="Proteomes" id="UP001219525"/>
    </source>
</evidence>
<reference evidence="2" key="1">
    <citation type="submission" date="2023-03" db="EMBL/GenBank/DDBJ databases">
        <title>Massive genome expansion in bonnet fungi (Mycena s.s.) driven by repeated elements and novel gene families across ecological guilds.</title>
        <authorList>
            <consortium name="Lawrence Berkeley National Laboratory"/>
            <person name="Harder C.B."/>
            <person name="Miyauchi S."/>
            <person name="Viragh M."/>
            <person name="Kuo A."/>
            <person name="Thoen E."/>
            <person name="Andreopoulos B."/>
            <person name="Lu D."/>
            <person name="Skrede I."/>
            <person name="Drula E."/>
            <person name="Henrissat B."/>
            <person name="Morin E."/>
            <person name="Kohler A."/>
            <person name="Barry K."/>
            <person name="LaButti K."/>
            <person name="Morin E."/>
            <person name="Salamov A."/>
            <person name="Lipzen A."/>
            <person name="Mereny Z."/>
            <person name="Hegedus B."/>
            <person name="Baldrian P."/>
            <person name="Stursova M."/>
            <person name="Weitz H."/>
            <person name="Taylor A."/>
            <person name="Grigoriev I.V."/>
            <person name="Nagy L.G."/>
            <person name="Martin F."/>
            <person name="Kauserud H."/>
        </authorList>
    </citation>
    <scope>NUCLEOTIDE SEQUENCE</scope>
    <source>
        <strain evidence="2">9144</strain>
    </source>
</reference>
<keyword evidence="1" id="KW-1133">Transmembrane helix</keyword>
<keyword evidence="3" id="KW-1185">Reference proteome</keyword>
<dbReference type="AlphaFoldDB" id="A0AAD6VLM2"/>
<name>A0AAD6VLM2_9AGAR</name>
<evidence type="ECO:0000256" key="1">
    <source>
        <dbReference type="SAM" id="Phobius"/>
    </source>
</evidence>
<keyword evidence="1" id="KW-0812">Transmembrane</keyword>
<protein>
    <submittedName>
        <fullName evidence="2">Uncharacterized protein</fullName>
    </submittedName>
</protein>
<dbReference type="Proteomes" id="UP001219525">
    <property type="component" value="Unassembled WGS sequence"/>
</dbReference>
<sequence>MVELAVDPRLLIDVIQLASSGLLSAHFSEHRLQQRPAHQHISTVSIAALSGWIPTRHRRAAYGDAPVEALDVVVSLFHSSLPFPPLVHFRDRVDLGGWLASLYVATPIILTLSSAMSGLMAKRLPLSSTEPM</sequence>
<keyword evidence="1" id="KW-0472">Membrane</keyword>
<comment type="caution">
    <text evidence="2">The sequence shown here is derived from an EMBL/GenBank/DDBJ whole genome shotgun (WGS) entry which is preliminary data.</text>
</comment>
<evidence type="ECO:0000313" key="2">
    <source>
        <dbReference type="EMBL" id="KAJ7216617.1"/>
    </source>
</evidence>
<accession>A0AAD6VLM2</accession>
<dbReference type="EMBL" id="JARJCW010000015">
    <property type="protein sequence ID" value="KAJ7216617.1"/>
    <property type="molecule type" value="Genomic_DNA"/>
</dbReference>
<organism evidence="2 3">
    <name type="scientific">Mycena pura</name>
    <dbReference type="NCBI Taxonomy" id="153505"/>
    <lineage>
        <taxon>Eukaryota</taxon>
        <taxon>Fungi</taxon>
        <taxon>Dikarya</taxon>
        <taxon>Basidiomycota</taxon>
        <taxon>Agaricomycotina</taxon>
        <taxon>Agaricomycetes</taxon>
        <taxon>Agaricomycetidae</taxon>
        <taxon>Agaricales</taxon>
        <taxon>Marasmiineae</taxon>
        <taxon>Mycenaceae</taxon>
        <taxon>Mycena</taxon>
    </lineage>
</organism>
<gene>
    <name evidence="2" type="ORF">GGX14DRAFT_562183</name>
</gene>
<proteinExistence type="predicted"/>
<feature type="transmembrane region" description="Helical" evidence="1">
    <location>
        <begin position="95"/>
        <end position="115"/>
    </location>
</feature>